<evidence type="ECO:0000256" key="11">
    <source>
        <dbReference type="ARBA" id="ARBA00023211"/>
    </source>
</evidence>
<evidence type="ECO:0000256" key="9">
    <source>
        <dbReference type="ARBA" id="ARBA00022833"/>
    </source>
</evidence>
<evidence type="ECO:0000256" key="12">
    <source>
        <dbReference type="ARBA" id="ARBA00023242"/>
    </source>
</evidence>
<proteinExistence type="inferred from homology"/>
<protein>
    <recommendedName>
        <fullName evidence="14">Lariat debranching enzyme C-terminal domain-containing protein</fullName>
    </recommendedName>
</protein>
<organism evidence="15 16">
    <name type="scientific">Clytia hemisphaerica</name>
    <dbReference type="NCBI Taxonomy" id="252671"/>
    <lineage>
        <taxon>Eukaryota</taxon>
        <taxon>Metazoa</taxon>
        <taxon>Cnidaria</taxon>
        <taxon>Hydrozoa</taxon>
        <taxon>Hydroidolina</taxon>
        <taxon>Leptothecata</taxon>
        <taxon>Obeliida</taxon>
        <taxon>Clytiidae</taxon>
        <taxon>Clytia</taxon>
    </lineage>
</organism>
<keyword evidence="8" id="KW-0378">Hydrolase</keyword>
<dbReference type="GO" id="GO:0005634">
    <property type="term" value="C:nucleus"/>
    <property type="evidence" value="ECO:0007669"/>
    <property type="project" value="UniProtKB-SubCell"/>
</dbReference>
<evidence type="ECO:0000256" key="10">
    <source>
        <dbReference type="ARBA" id="ARBA00023004"/>
    </source>
</evidence>
<dbReference type="RefSeq" id="XP_066921623.1">
    <property type="nucleotide sequence ID" value="XM_067065522.1"/>
</dbReference>
<dbReference type="GO" id="GO:0046872">
    <property type="term" value="F:metal ion binding"/>
    <property type="evidence" value="ECO:0007669"/>
    <property type="project" value="UniProtKB-KW"/>
</dbReference>
<dbReference type="PANTHER" id="PTHR12849:SF0">
    <property type="entry name" value="LARIAT DEBRANCHING ENZYME"/>
    <property type="match status" value="1"/>
</dbReference>
<sequence>MKIAIEGCAHGELNKIYESIQYIQGREKIKIDLLICCGDFQSVRNKDDMLSMAVPPKYREMKDFPDYYSGKRKAPILTLFIGGNHEAANYLYELPYGGWVAENIYYLGYAGVINFAGLRIGGLTGIFKFHDYGKSHYEKPPFDEQSKRSFYHVRSCDVSKLKLLSGTSFDIFLSHDWPKNIYNFGNKNQLMRFKPFLREEIESGTLGSNAAEDLLHSLKPKYWFSAHMHAKFSAIVPHKDGTSTKFLALDKCLPNRNFLQILDLPEATEDLTFKHDPYWLCILKNTQQSFFKRSFCSSLPDEMKPTEFDVQKFLEQEPDLSLYPFVQSPPGSNPQTEEFCERFRIPNPCQFTPKSQASSSTIAPTRKLNIPKPKLNLLKPMKDDFEDIQQPKENKSVTSRQSDDDFDDLINPNNISSNPDEIDLSEKESDSSSDSGSDSESSKISKAELTNKNLSSLPSFIETPVKQTAEKRSSSDSAGDSSFTDSSVSDTTSIKKPKLIRRNQNLYTPSKDE</sequence>
<name>A0A7M5X0U1_9CNID</name>
<dbReference type="CDD" id="cd00844">
    <property type="entry name" value="MPP_Dbr1_N"/>
    <property type="match status" value="1"/>
</dbReference>
<dbReference type="GO" id="GO:0000398">
    <property type="term" value="P:mRNA splicing, via spliceosome"/>
    <property type="evidence" value="ECO:0007669"/>
    <property type="project" value="TreeGrafter"/>
</dbReference>
<evidence type="ECO:0000256" key="8">
    <source>
        <dbReference type="ARBA" id="ARBA00022801"/>
    </source>
</evidence>
<dbReference type="OrthoDB" id="407609at2759"/>
<evidence type="ECO:0000256" key="2">
    <source>
        <dbReference type="ARBA" id="ARBA00001947"/>
    </source>
</evidence>
<dbReference type="InterPro" id="IPR004843">
    <property type="entry name" value="Calcineurin-like_PHP"/>
</dbReference>
<keyword evidence="6" id="KW-0507">mRNA processing</keyword>
<dbReference type="InterPro" id="IPR007708">
    <property type="entry name" value="DBR1_C"/>
</dbReference>
<dbReference type="InterPro" id="IPR041816">
    <property type="entry name" value="Dbr1_N"/>
</dbReference>
<dbReference type="EnsemblMetazoa" id="CLYHEMT016029.1">
    <property type="protein sequence ID" value="CLYHEMP016029.1"/>
    <property type="gene ID" value="CLYHEMG016029"/>
</dbReference>
<dbReference type="Proteomes" id="UP000594262">
    <property type="component" value="Unplaced"/>
</dbReference>
<keyword evidence="7" id="KW-0479">Metal-binding</keyword>
<dbReference type="GeneID" id="136808955"/>
<keyword evidence="9" id="KW-0862">Zinc</keyword>
<evidence type="ECO:0000256" key="7">
    <source>
        <dbReference type="ARBA" id="ARBA00022723"/>
    </source>
</evidence>
<feature type="compositionally biased region" description="Low complexity" evidence="13">
    <location>
        <begin position="367"/>
        <end position="379"/>
    </location>
</feature>
<feature type="domain" description="Lariat debranching enzyme C-terminal" evidence="14">
    <location>
        <begin position="236"/>
        <end position="349"/>
    </location>
</feature>
<dbReference type="Gene3D" id="3.60.21.10">
    <property type="match status" value="1"/>
</dbReference>
<evidence type="ECO:0000256" key="13">
    <source>
        <dbReference type="SAM" id="MobiDB-lite"/>
    </source>
</evidence>
<comment type="cofactor">
    <cofactor evidence="2">
        <name>Zn(2+)</name>
        <dbReference type="ChEBI" id="CHEBI:29105"/>
    </cofactor>
</comment>
<dbReference type="SMART" id="SM01124">
    <property type="entry name" value="DBR1"/>
    <property type="match status" value="1"/>
</dbReference>
<comment type="subcellular location">
    <subcellularLocation>
        <location evidence="4">Nucleus</location>
    </subcellularLocation>
</comment>
<reference evidence="15" key="1">
    <citation type="submission" date="2021-01" db="UniProtKB">
        <authorList>
            <consortium name="EnsemblMetazoa"/>
        </authorList>
    </citation>
    <scope>IDENTIFICATION</scope>
</reference>
<evidence type="ECO:0000256" key="1">
    <source>
        <dbReference type="ARBA" id="ARBA00001936"/>
    </source>
</evidence>
<feature type="compositionally biased region" description="Polar residues" evidence="13">
    <location>
        <begin position="448"/>
        <end position="458"/>
    </location>
</feature>
<evidence type="ECO:0000256" key="5">
    <source>
        <dbReference type="ARBA" id="ARBA00006045"/>
    </source>
</evidence>
<dbReference type="InterPro" id="IPR029052">
    <property type="entry name" value="Metallo-depent_PP-like"/>
</dbReference>
<dbReference type="FunFam" id="3.60.21.10:FF:000035">
    <property type="entry name" value="Lariat debranching enzyme"/>
    <property type="match status" value="1"/>
</dbReference>
<evidence type="ECO:0000256" key="3">
    <source>
        <dbReference type="ARBA" id="ARBA00001954"/>
    </source>
</evidence>
<dbReference type="Pfam" id="PF05011">
    <property type="entry name" value="DBR1"/>
    <property type="match status" value="1"/>
</dbReference>
<feature type="region of interest" description="Disordered" evidence="13">
    <location>
        <begin position="350"/>
        <end position="513"/>
    </location>
</feature>
<evidence type="ECO:0000256" key="6">
    <source>
        <dbReference type="ARBA" id="ARBA00022664"/>
    </source>
</evidence>
<keyword evidence="11" id="KW-0464">Manganese</keyword>
<evidence type="ECO:0000313" key="15">
    <source>
        <dbReference type="EnsemblMetazoa" id="CLYHEMP016029.1"/>
    </source>
</evidence>
<feature type="compositionally biased region" description="Polar residues" evidence="13">
    <location>
        <begin position="502"/>
        <end position="513"/>
    </location>
</feature>
<feature type="compositionally biased region" description="Low complexity" evidence="13">
    <location>
        <begin position="475"/>
        <end position="492"/>
    </location>
</feature>
<dbReference type="PANTHER" id="PTHR12849">
    <property type="entry name" value="RNA LARIAT DEBRANCHING ENZYME"/>
    <property type="match status" value="1"/>
</dbReference>
<evidence type="ECO:0000256" key="4">
    <source>
        <dbReference type="ARBA" id="ARBA00004123"/>
    </source>
</evidence>
<keyword evidence="16" id="KW-1185">Reference proteome</keyword>
<evidence type="ECO:0000313" key="16">
    <source>
        <dbReference type="Proteomes" id="UP000594262"/>
    </source>
</evidence>
<evidence type="ECO:0000259" key="14">
    <source>
        <dbReference type="SMART" id="SM01124"/>
    </source>
</evidence>
<comment type="cofactor">
    <cofactor evidence="1">
        <name>Mn(2+)</name>
        <dbReference type="ChEBI" id="CHEBI:29035"/>
    </cofactor>
</comment>
<accession>A0A7M5X0U1</accession>
<keyword evidence="12" id="KW-0539">Nucleus</keyword>
<dbReference type="AlphaFoldDB" id="A0A7M5X0U1"/>
<feature type="compositionally biased region" description="Polar residues" evidence="13">
    <location>
        <begin position="350"/>
        <end position="363"/>
    </location>
</feature>
<comment type="cofactor">
    <cofactor evidence="3">
        <name>Fe(2+)</name>
        <dbReference type="ChEBI" id="CHEBI:29033"/>
    </cofactor>
</comment>
<dbReference type="Pfam" id="PF00149">
    <property type="entry name" value="Metallophos"/>
    <property type="match status" value="1"/>
</dbReference>
<dbReference type="GO" id="GO:0008419">
    <property type="term" value="F:RNA lariat debranching enzyme activity"/>
    <property type="evidence" value="ECO:0007669"/>
    <property type="project" value="TreeGrafter"/>
</dbReference>
<dbReference type="SUPFAM" id="SSF56300">
    <property type="entry name" value="Metallo-dependent phosphatases"/>
    <property type="match status" value="1"/>
</dbReference>
<keyword evidence="10" id="KW-0408">Iron</keyword>
<comment type="similarity">
    <text evidence="5">Belongs to the lariat debranching enzyme family.</text>
</comment>